<comment type="caution">
    <text evidence="1">The sequence shown here is derived from an EMBL/GenBank/DDBJ whole genome shotgun (WGS) entry which is preliminary data.</text>
</comment>
<dbReference type="AlphaFoldDB" id="A0A0T5VQH9"/>
<dbReference type="EMBL" id="LMZQ01000006">
    <property type="protein sequence ID" value="KRT15967.1"/>
    <property type="molecule type" value="Genomic_DNA"/>
</dbReference>
<sequence>MKNLTSLTGSEKARLLHDLFPDEIPMILEQISAFCEDFKTNKEDYRQNWDSGFMSFNYWQSLAEETAGIIKKHGYNMNKSSRVFSDQLYFTYTSLFVTDRIIKYADKDSKNEKFKLIVRALFT</sequence>
<accession>A0A0T5VQH9</accession>
<organism evidence="1 2">
    <name type="scientific">Pedobacter ginsenosidimutans</name>
    <dbReference type="NCBI Taxonomy" id="687842"/>
    <lineage>
        <taxon>Bacteria</taxon>
        <taxon>Pseudomonadati</taxon>
        <taxon>Bacteroidota</taxon>
        <taxon>Sphingobacteriia</taxon>
        <taxon>Sphingobacteriales</taxon>
        <taxon>Sphingobacteriaceae</taxon>
        <taxon>Pedobacter</taxon>
    </lineage>
</organism>
<evidence type="ECO:0000313" key="1">
    <source>
        <dbReference type="EMBL" id="KRT15967.1"/>
    </source>
</evidence>
<dbReference type="STRING" id="687842.ASU31_10690"/>
<reference evidence="1 2" key="1">
    <citation type="submission" date="2015-11" db="EMBL/GenBank/DDBJ databases">
        <title>Sequence of Pedobacter ginsenosidimutans.</title>
        <authorList>
            <person name="Carson E."/>
            <person name="Keyser V."/>
            <person name="Newman J."/>
            <person name="Miller J."/>
        </authorList>
    </citation>
    <scope>NUCLEOTIDE SEQUENCE [LARGE SCALE GENOMIC DNA]</scope>
    <source>
        <strain evidence="1 2">KACC 14530</strain>
    </source>
</reference>
<keyword evidence="2" id="KW-1185">Reference proteome</keyword>
<dbReference type="Proteomes" id="UP000051950">
    <property type="component" value="Unassembled WGS sequence"/>
</dbReference>
<protein>
    <submittedName>
        <fullName evidence="1">Uncharacterized protein</fullName>
    </submittedName>
</protein>
<dbReference type="OrthoDB" id="969612at2"/>
<gene>
    <name evidence="1" type="ORF">ASU31_10690</name>
</gene>
<name>A0A0T5VQH9_9SPHI</name>
<proteinExistence type="predicted"/>
<dbReference type="RefSeq" id="WP_057932317.1">
    <property type="nucleotide sequence ID" value="NZ_LMZQ01000006.1"/>
</dbReference>
<evidence type="ECO:0000313" key="2">
    <source>
        <dbReference type="Proteomes" id="UP000051950"/>
    </source>
</evidence>